<dbReference type="AlphaFoldDB" id="A0A224YD11"/>
<sequence length="113" mass="13021">MYICTYASCLVIALWQTLHQHINIKQTMANPFGIQCFALATSEFHKRHLKVNAQQVFKAGVQQPKQNLEQFLEQQNVTFGALKSKFGAGYEGKKHPFFITKDQIWSSIKKVYI</sequence>
<organism evidence="1">
    <name type="scientific">Rhipicephalus zambeziensis</name>
    <dbReference type="NCBI Taxonomy" id="60191"/>
    <lineage>
        <taxon>Eukaryota</taxon>
        <taxon>Metazoa</taxon>
        <taxon>Ecdysozoa</taxon>
        <taxon>Arthropoda</taxon>
        <taxon>Chelicerata</taxon>
        <taxon>Arachnida</taxon>
        <taxon>Acari</taxon>
        <taxon>Parasitiformes</taxon>
        <taxon>Ixodida</taxon>
        <taxon>Ixodoidea</taxon>
        <taxon>Ixodidae</taxon>
        <taxon>Rhipicephalinae</taxon>
        <taxon>Rhipicephalus</taxon>
        <taxon>Rhipicephalus</taxon>
    </lineage>
</organism>
<reference evidence="1" key="1">
    <citation type="journal article" date="2017" name="Parasit. Vectors">
        <title>Sialotranscriptomics of Rhipicephalus zambeziensis reveals intricate expression profiles of secretory proteins and suggests tight temporal transcriptional regulation during blood-feeding.</title>
        <authorList>
            <person name="de Castro M.H."/>
            <person name="de Klerk D."/>
            <person name="Pienaar R."/>
            <person name="Rees D.J.G."/>
            <person name="Mans B.J."/>
        </authorList>
    </citation>
    <scope>NUCLEOTIDE SEQUENCE</scope>
    <source>
        <tissue evidence="1">Salivary glands</tissue>
    </source>
</reference>
<proteinExistence type="predicted"/>
<protein>
    <submittedName>
        <fullName evidence="1">Uncharacterized protein</fullName>
    </submittedName>
</protein>
<evidence type="ECO:0000313" key="1">
    <source>
        <dbReference type="EMBL" id="MAA13589.1"/>
    </source>
</evidence>
<name>A0A224YD11_9ACAR</name>
<accession>A0A224YD11</accession>
<dbReference type="EMBL" id="GFPF01002443">
    <property type="protein sequence ID" value="MAA13589.1"/>
    <property type="molecule type" value="Transcribed_RNA"/>
</dbReference>